<dbReference type="InterPro" id="IPR009057">
    <property type="entry name" value="Homeodomain-like_sf"/>
</dbReference>
<proteinExistence type="predicted"/>
<dbReference type="RefSeq" id="WP_231439510.1">
    <property type="nucleotide sequence ID" value="NZ_JAJOMB010000003.1"/>
</dbReference>
<evidence type="ECO:0000256" key="4">
    <source>
        <dbReference type="PROSITE-ProRule" id="PRU00335"/>
    </source>
</evidence>
<dbReference type="Gene3D" id="1.10.10.60">
    <property type="entry name" value="Homeodomain-like"/>
    <property type="match status" value="1"/>
</dbReference>
<feature type="domain" description="HTH tetR-type" evidence="5">
    <location>
        <begin position="6"/>
        <end position="66"/>
    </location>
</feature>
<accession>A0A9X1NAH5</accession>
<dbReference type="PROSITE" id="PS01081">
    <property type="entry name" value="HTH_TETR_1"/>
    <property type="match status" value="1"/>
</dbReference>
<organism evidence="6 7">
    <name type="scientific">Kineosporia babensis</name>
    <dbReference type="NCBI Taxonomy" id="499548"/>
    <lineage>
        <taxon>Bacteria</taxon>
        <taxon>Bacillati</taxon>
        <taxon>Actinomycetota</taxon>
        <taxon>Actinomycetes</taxon>
        <taxon>Kineosporiales</taxon>
        <taxon>Kineosporiaceae</taxon>
        <taxon>Kineosporia</taxon>
    </lineage>
</organism>
<dbReference type="SUPFAM" id="SSF46689">
    <property type="entry name" value="Homeodomain-like"/>
    <property type="match status" value="1"/>
</dbReference>
<dbReference type="Pfam" id="PF00440">
    <property type="entry name" value="TetR_N"/>
    <property type="match status" value="1"/>
</dbReference>
<dbReference type="PANTHER" id="PTHR47506">
    <property type="entry name" value="TRANSCRIPTIONAL REGULATORY PROTEIN"/>
    <property type="match status" value="1"/>
</dbReference>
<evidence type="ECO:0000256" key="2">
    <source>
        <dbReference type="ARBA" id="ARBA00023125"/>
    </source>
</evidence>
<dbReference type="InterPro" id="IPR023772">
    <property type="entry name" value="DNA-bd_HTH_TetR-type_CS"/>
</dbReference>
<dbReference type="Proteomes" id="UP001138997">
    <property type="component" value="Unassembled WGS sequence"/>
</dbReference>
<name>A0A9X1NAH5_9ACTN</name>
<evidence type="ECO:0000259" key="5">
    <source>
        <dbReference type="PROSITE" id="PS50977"/>
    </source>
</evidence>
<dbReference type="InterPro" id="IPR001647">
    <property type="entry name" value="HTH_TetR"/>
</dbReference>
<dbReference type="PRINTS" id="PR00455">
    <property type="entry name" value="HTHTETR"/>
</dbReference>
<keyword evidence="1" id="KW-0805">Transcription regulation</keyword>
<reference evidence="6" key="1">
    <citation type="submission" date="2021-11" db="EMBL/GenBank/DDBJ databases">
        <title>Streptomyces corallinus and Kineosporia corallina sp. nov., two new coral-derived marine actinobacteria.</title>
        <authorList>
            <person name="Buangrab K."/>
            <person name="Sutthacheep M."/>
            <person name="Yeemin T."/>
            <person name="Harunari E."/>
            <person name="Igarashi Y."/>
            <person name="Sripreechasak P."/>
            <person name="Kanchanasin P."/>
            <person name="Tanasupawat S."/>
            <person name="Phongsopitanun W."/>
        </authorList>
    </citation>
    <scope>NUCLEOTIDE SEQUENCE</scope>
    <source>
        <strain evidence="6">JCM 31032</strain>
    </source>
</reference>
<feature type="DNA-binding region" description="H-T-H motif" evidence="4">
    <location>
        <begin position="29"/>
        <end position="48"/>
    </location>
</feature>
<dbReference type="PROSITE" id="PS50977">
    <property type="entry name" value="HTH_TETR_2"/>
    <property type="match status" value="1"/>
</dbReference>
<evidence type="ECO:0000256" key="3">
    <source>
        <dbReference type="ARBA" id="ARBA00023163"/>
    </source>
</evidence>
<keyword evidence="2 4" id="KW-0238">DNA-binding</keyword>
<protein>
    <submittedName>
        <fullName evidence="6">TetR/AcrR family transcriptional regulator</fullName>
    </submittedName>
</protein>
<keyword evidence="3" id="KW-0804">Transcription</keyword>
<dbReference type="SUPFAM" id="SSF48498">
    <property type="entry name" value="Tetracyclin repressor-like, C-terminal domain"/>
    <property type="match status" value="1"/>
</dbReference>
<evidence type="ECO:0000313" key="6">
    <source>
        <dbReference type="EMBL" id="MCD5310538.1"/>
    </source>
</evidence>
<keyword evidence="7" id="KW-1185">Reference proteome</keyword>
<evidence type="ECO:0000313" key="7">
    <source>
        <dbReference type="Proteomes" id="UP001138997"/>
    </source>
</evidence>
<dbReference type="Gene3D" id="1.10.357.10">
    <property type="entry name" value="Tetracycline Repressor, domain 2"/>
    <property type="match status" value="1"/>
</dbReference>
<dbReference type="EMBL" id="JAJOMB010000003">
    <property type="protein sequence ID" value="MCD5310538.1"/>
    <property type="molecule type" value="Genomic_DNA"/>
</dbReference>
<gene>
    <name evidence="6" type="ORF">LR394_06495</name>
</gene>
<sequence length="200" mass="21705">MARPRTFDEKTALMAAARTFRRHGFADTTTEQLCTAVGVGRGSLYNAFTSKDELFIRAIEAYLQALSEVEHEVLGDPARTGAERLQGLLDLVLEEEENAARDGHAAGCISVATLMSPDLRSRDERIGKLVEEDRSRRHEAVKHAARIGQADGSVTRDDAPDGIAWFVSGLISGIRVNAQAGAPIKVLRRTAATGLRALRP</sequence>
<dbReference type="AlphaFoldDB" id="A0A9X1NAH5"/>
<dbReference type="InterPro" id="IPR036271">
    <property type="entry name" value="Tet_transcr_reg_TetR-rel_C_sf"/>
</dbReference>
<comment type="caution">
    <text evidence="6">The sequence shown here is derived from an EMBL/GenBank/DDBJ whole genome shotgun (WGS) entry which is preliminary data.</text>
</comment>
<dbReference type="GO" id="GO:0003677">
    <property type="term" value="F:DNA binding"/>
    <property type="evidence" value="ECO:0007669"/>
    <property type="project" value="UniProtKB-UniRule"/>
</dbReference>
<dbReference type="PANTHER" id="PTHR47506:SF1">
    <property type="entry name" value="HTH-TYPE TRANSCRIPTIONAL REGULATOR YJDC"/>
    <property type="match status" value="1"/>
</dbReference>
<evidence type="ECO:0000256" key="1">
    <source>
        <dbReference type="ARBA" id="ARBA00023015"/>
    </source>
</evidence>